<organism evidence="2">
    <name type="scientific">Ajellomyces capsulatus (strain H88)</name>
    <name type="common">Darling's disease fungus</name>
    <name type="synonym">Histoplasma capsulatum</name>
    <dbReference type="NCBI Taxonomy" id="544711"/>
    <lineage>
        <taxon>Eukaryota</taxon>
        <taxon>Fungi</taxon>
        <taxon>Dikarya</taxon>
        <taxon>Ascomycota</taxon>
        <taxon>Pezizomycotina</taxon>
        <taxon>Eurotiomycetes</taxon>
        <taxon>Eurotiomycetidae</taxon>
        <taxon>Onygenales</taxon>
        <taxon>Ajellomycetaceae</taxon>
        <taxon>Histoplasma</taxon>
    </lineage>
</organism>
<evidence type="ECO:0000313" key="1">
    <source>
        <dbReference type="EMBL" id="EGC49168.1"/>
    </source>
</evidence>
<name>F0UTE1_AJEC8</name>
<evidence type="ECO:0000313" key="2">
    <source>
        <dbReference type="Proteomes" id="UP000008142"/>
    </source>
</evidence>
<dbReference type="AlphaFoldDB" id="F0UTE1"/>
<dbReference type="EMBL" id="DS990642">
    <property type="protein sequence ID" value="EGC49168.1"/>
    <property type="molecule type" value="Genomic_DNA"/>
</dbReference>
<reference evidence="2" key="1">
    <citation type="submission" date="2008-07" db="EMBL/GenBank/DDBJ databases">
        <title>Annotation of Ajellomyces capsulatus strain H88.</title>
        <authorList>
            <person name="Champion M."/>
            <person name="Cuomo C."/>
            <person name="Ma L.-J."/>
            <person name="Henn M.R."/>
            <person name="Sil A."/>
            <person name="Goldman B."/>
            <person name="Young S.K."/>
            <person name="Kodira C.D."/>
            <person name="Zeng Q."/>
            <person name="Koehrsen M."/>
            <person name="Alvarado L."/>
            <person name="Berlin A."/>
            <person name="Borenstein D."/>
            <person name="Chen Z."/>
            <person name="Engels R."/>
            <person name="Freedman E."/>
            <person name="Gellesch M."/>
            <person name="Goldberg J."/>
            <person name="Griggs A."/>
            <person name="Gujja S."/>
            <person name="Heiman D."/>
            <person name="Hepburn T."/>
            <person name="Howarth C."/>
            <person name="Jen D."/>
            <person name="Larson L."/>
            <person name="Lewis B."/>
            <person name="Mehta T."/>
            <person name="Park D."/>
            <person name="Pearson M."/>
            <person name="Roberts A."/>
            <person name="Saif S."/>
            <person name="Shea T."/>
            <person name="Shenoy N."/>
            <person name="Sisk P."/>
            <person name="Stolte C."/>
            <person name="Sykes S."/>
            <person name="Walk T."/>
            <person name="White J."/>
            <person name="Yandava C."/>
            <person name="Klein B."/>
            <person name="McEwen J.G."/>
            <person name="Puccia R."/>
            <person name="Goldman G.H."/>
            <person name="Felipe M.S."/>
            <person name="Nino-Vega G."/>
            <person name="San-Blas G."/>
            <person name="Taylor J."/>
            <person name="Mendoza L."/>
            <person name="Galagan J."/>
            <person name="Nusbaum C."/>
            <person name="Birren B."/>
        </authorList>
    </citation>
    <scope>NUCLEOTIDE SEQUENCE [LARGE SCALE GENOMIC DNA]</scope>
    <source>
        <strain evidence="2">H88</strain>
    </source>
</reference>
<sequence length="129" mass="14440">MGSIAVDWEVGILRLIKTGLSALSRRQEGFPEISFNLLTAVTQQSINYDFSCATTNLGSSVRDWQEASSHMAFVLSACQDYYVKCRFSCEPAHDRNKPRDLGPRNTVKPGWLKASLDSFTYCLEHVKGC</sequence>
<proteinExistence type="predicted"/>
<protein>
    <submittedName>
        <fullName evidence="1">Uncharacterized protein</fullName>
    </submittedName>
</protein>
<dbReference type="HOGENOM" id="CLU_1948210_0_0_1"/>
<accession>F0UTE1</accession>
<dbReference type="Proteomes" id="UP000008142">
    <property type="component" value="Unassembled WGS sequence"/>
</dbReference>
<gene>
    <name evidence="1" type="ORF">HCEG_08383</name>
</gene>